<dbReference type="NCBIfam" id="NF008611">
    <property type="entry name" value="PRK11588.1"/>
    <property type="match status" value="1"/>
</dbReference>
<feature type="transmembrane region" description="Helical" evidence="6">
    <location>
        <begin position="288"/>
        <end position="306"/>
    </location>
</feature>
<keyword evidence="3 6" id="KW-0812">Transmembrane</keyword>
<feature type="transmembrane region" description="Helical" evidence="6">
    <location>
        <begin position="318"/>
        <end position="336"/>
    </location>
</feature>
<evidence type="ECO:0000313" key="8">
    <source>
        <dbReference type="Proteomes" id="UP000216024"/>
    </source>
</evidence>
<feature type="transmembrane region" description="Helical" evidence="6">
    <location>
        <begin position="150"/>
        <end position="167"/>
    </location>
</feature>
<evidence type="ECO:0008006" key="9">
    <source>
        <dbReference type="Google" id="ProtNLM"/>
    </source>
</evidence>
<dbReference type="OrthoDB" id="255482at2"/>
<dbReference type="GO" id="GO:0005886">
    <property type="term" value="C:plasma membrane"/>
    <property type="evidence" value="ECO:0007669"/>
    <property type="project" value="UniProtKB-SubCell"/>
</dbReference>
<feature type="transmembrane region" description="Helical" evidence="6">
    <location>
        <begin position="235"/>
        <end position="253"/>
    </location>
</feature>
<organism evidence="7 8">
    <name type="scientific">Anaeromicrobium sediminis</name>
    <dbReference type="NCBI Taxonomy" id="1478221"/>
    <lineage>
        <taxon>Bacteria</taxon>
        <taxon>Bacillati</taxon>
        <taxon>Bacillota</taxon>
        <taxon>Clostridia</taxon>
        <taxon>Peptostreptococcales</taxon>
        <taxon>Thermotaleaceae</taxon>
        <taxon>Anaeromicrobium</taxon>
    </lineage>
</organism>
<dbReference type="InterPro" id="IPR051679">
    <property type="entry name" value="DASS-Related_Transporters"/>
</dbReference>
<evidence type="ECO:0000256" key="1">
    <source>
        <dbReference type="ARBA" id="ARBA00004651"/>
    </source>
</evidence>
<keyword evidence="8" id="KW-1185">Reference proteome</keyword>
<feature type="transmembrane region" description="Helical" evidence="6">
    <location>
        <begin position="491"/>
        <end position="509"/>
    </location>
</feature>
<comment type="caution">
    <text evidence="7">The sequence shown here is derived from an EMBL/GenBank/DDBJ whole genome shotgun (WGS) entry which is preliminary data.</text>
</comment>
<dbReference type="Pfam" id="PF03606">
    <property type="entry name" value="DcuC"/>
    <property type="match status" value="1"/>
</dbReference>
<accession>A0A267MMH3</accession>
<reference evidence="7 8" key="1">
    <citation type="submission" date="2017-06" db="EMBL/GenBank/DDBJ databases">
        <title>Draft genome sequence of anaerobic fermentative bacterium Anaeromicrobium sediminis DY2726D isolated from West Pacific Ocean sediments.</title>
        <authorList>
            <person name="Zeng X."/>
        </authorList>
    </citation>
    <scope>NUCLEOTIDE SEQUENCE [LARGE SCALE GENOMIC DNA]</scope>
    <source>
        <strain evidence="7 8">DY2726D</strain>
    </source>
</reference>
<sequence length="510" mass="55406">MSVENKTKEQRKNKSWQMPDTYVIIFFVVLFAALLTYLIPVGQFETKDITYVYKGVEKSRTVPIPESFKILTDDNGNSVKNGIKWFEPGGGVGIVNYAFEGLVSGSKWGSAVGVVAFILVIGGAFGIILRTGAVETGMMAMIKKTKGAESAIIPILFALFSIGGAVFGMGEEAIPFAMILVPILIGMGYDGITGIMITYTATQIGFATSWMNPFSVAIAQGVSGVPVMSGAGVRFSLWVFFTTIGIIYTWRYAKKIKKDPTLSLSYESDKQYREDFKNKENIEVKFEMGHKLILLTVFLGMIWVIYGVMKYEYYLPEIATQFFVMGIVSGVIGIIFNLNNMRLNDIASSFREGAKDLLGAALVVGMAKGIILVLGGSDPTTPTVLNTVLHGIGNTIGSLPAAVSAWFMFVFQSVFNFFVVSGSGQAALTMPLMAPLADLVGVTRQVAVLAFQLGDGFTNLIVPTSGCLMGMLAVARLDWSKWAKFQLKFQGILFVLSSIVMILAVMIGYN</sequence>
<proteinExistence type="predicted"/>
<keyword evidence="2" id="KW-1003">Cell membrane</keyword>
<keyword evidence="4 6" id="KW-1133">Transmembrane helix</keyword>
<feature type="transmembrane region" description="Helical" evidence="6">
    <location>
        <begin position="204"/>
        <end position="223"/>
    </location>
</feature>
<evidence type="ECO:0000313" key="7">
    <source>
        <dbReference type="EMBL" id="PAB60013.1"/>
    </source>
</evidence>
<feature type="transmembrane region" description="Helical" evidence="6">
    <location>
        <begin position="173"/>
        <end position="192"/>
    </location>
</feature>
<evidence type="ECO:0000256" key="4">
    <source>
        <dbReference type="ARBA" id="ARBA00022989"/>
    </source>
</evidence>
<evidence type="ECO:0000256" key="6">
    <source>
        <dbReference type="SAM" id="Phobius"/>
    </source>
</evidence>
<dbReference type="EMBL" id="NIBG01000004">
    <property type="protein sequence ID" value="PAB60013.1"/>
    <property type="molecule type" value="Genomic_DNA"/>
</dbReference>
<feature type="transmembrane region" description="Helical" evidence="6">
    <location>
        <begin position="396"/>
        <end position="420"/>
    </location>
</feature>
<evidence type="ECO:0000256" key="5">
    <source>
        <dbReference type="ARBA" id="ARBA00023136"/>
    </source>
</evidence>
<feature type="transmembrane region" description="Helical" evidence="6">
    <location>
        <begin position="21"/>
        <end position="39"/>
    </location>
</feature>
<feature type="transmembrane region" description="Helical" evidence="6">
    <location>
        <begin position="357"/>
        <end position="376"/>
    </location>
</feature>
<dbReference type="PANTHER" id="PTHR43652:SF2">
    <property type="entry name" value="BASIC AMINO ACID ANTIPORTER YFCC-RELATED"/>
    <property type="match status" value="1"/>
</dbReference>
<keyword evidence="5 6" id="KW-0472">Membrane</keyword>
<comment type="subcellular location">
    <subcellularLocation>
        <location evidence="1">Cell membrane</location>
        <topology evidence="1">Multi-pass membrane protein</topology>
    </subcellularLocation>
</comment>
<feature type="transmembrane region" description="Helical" evidence="6">
    <location>
        <begin position="460"/>
        <end position="479"/>
    </location>
</feature>
<dbReference type="PANTHER" id="PTHR43652">
    <property type="entry name" value="BASIC AMINO ACID ANTIPORTER YFCC-RELATED"/>
    <property type="match status" value="1"/>
</dbReference>
<evidence type="ECO:0000256" key="2">
    <source>
        <dbReference type="ARBA" id="ARBA00022475"/>
    </source>
</evidence>
<dbReference type="AlphaFoldDB" id="A0A267MMH3"/>
<gene>
    <name evidence="7" type="ORF">CCE28_06460</name>
</gene>
<dbReference type="InterPro" id="IPR018385">
    <property type="entry name" value="C4_dicarb_anaerob_car-like"/>
</dbReference>
<dbReference type="Proteomes" id="UP000216024">
    <property type="component" value="Unassembled WGS sequence"/>
</dbReference>
<feature type="transmembrane region" description="Helical" evidence="6">
    <location>
        <begin position="108"/>
        <end position="129"/>
    </location>
</feature>
<evidence type="ECO:0000256" key="3">
    <source>
        <dbReference type="ARBA" id="ARBA00022692"/>
    </source>
</evidence>
<name>A0A267MMH3_9FIRM</name>
<dbReference type="RefSeq" id="WP_095132166.1">
    <property type="nucleotide sequence ID" value="NZ_NIBG01000004.1"/>
</dbReference>
<protein>
    <recommendedName>
        <fullName evidence="9">Basic amino acid antiporter YfcC</fullName>
    </recommendedName>
</protein>